<dbReference type="InterPro" id="IPR050570">
    <property type="entry name" value="Cell_wall_metabolism_enzyme"/>
</dbReference>
<sequence>MRDSIPARLAVTALACLGLASLPATARQPDGGGALAPQDAADHVSEALDRRLAGEAAANIARLRAEGRLPAAQAGVIPKVSGLQWPLSRGQTPGTDWHGISNFVDLNPTIGQLRDYTCGTRTYDTAGGYNHRGVDYFIWPFSWMLLDQGAVEVRAVAPGTLVGRADGNNDRSCSMNAPDTPNYVTVRHADGTIARYLHMKNGSVTTRPIGSAIAVGEVLGRVGSSGVSTGPHLHLELRANENANAAVIEPHNGACNTTPSAWAEQRPYRQPAINRLSTHNAPPVQPSCSGTTMPGTDVPNFRDQFNPGEKVIFLAAYRDQAYGELSEFRVLRPDNSVFTSWNLDTAAVPGAQPVYNASYWYWEYTLPGNAPHGLWQWEARYQGVTTRHYFRVGNSTQAIPDMKGLIGAWFEPATSGQGFELHWLNDEQVLLFFYGHHDDGSNFFLLAQRWGRFDFNQEVEFELYQTTGGRWTDLDPAQIQRPGWGTARITFVDCETAVAELDGIDGSQVLNLERLGRTVGLSCD</sequence>
<evidence type="ECO:0000259" key="2">
    <source>
        <dbReference type="Pfam" id="PF01551"/>
    </source>
</evidence>
<feature type="domain" description="M23ase beta-sheet core" evidence="2">
    <location>
        <begin position="152"/>
        <end position="243"/>
    </location>
</feature>
<dbReference type="eggNOG" id="COG0739">
    <property type="taxonomic scope" value="Bacteria"/>
</dbReference>
<organism evidence="3 4">
    <name type="scientific">Arenimonas composti TR7-09 = DSM 18010</name>
    <dbReference type="NCBI Taxonomy" id="1121013"/>
    <lineage>
        <taxon>Bacteria</taxon>
        <taxon>Pseudomonadati</taxon>
        <taxon>Pseudomonadota</taxon>
        <taxon>Gammaproteobacteria</taxon>
        <taxon>Lysobacterales</taxon>
        <taxon>Lysobacteraceae</taxon>
        <taxon>Arenimonas</taxon>
    </lineage>
</organism>
<reference evidence="3 4" key="1">
    <citation type="submission" date="2013-09" db="EMBL/GenBank/DDBJ databases">
        <title>Genome sequencing of Arenimonas composti.</title>
        <authorList>
            <person name="Chen F."/>
            <person name="Wang G."/>
        </authorList>
    </citation>
    <scope>NUCLEOTIDE SEQUENCE [LARGE SCALE GENOMIC DNA]</scope>
    <source>
        <strain evidence="3 4">TR7-09</strain>
    </source>
</reference>
<feature type="chain" id="PRO_5001872035" description="M23ase beta-sheet core domain-containing protein" evidence="1">
    <location>
        <begin position="27"/>
        <end position="524"/>
    </location>
</feature>
<dbReference type="PANTHER" id="PTHR21666:SF270">
    <property type="entry name" value="MUREIN HYDROLASE ACTIVATOR ENVC"/>
    <property type="match status" value="1"/>
</dbReference>
<dbReference type="OrthoDB" id="5489603at2"/>
<gene>
    <name evidence="3" type="ORF">P873_00965</name>
</gene>
<name>A0A091C0D7_9GAMM</name>
<dbReference type="PANTHER" id="PTHR21666">
    <property type="entry name" value="PEPTIDASE-RELATED"/>
    <property type="match status" value="1"/>
</dbReference>
<dbReference type="Proteomes" id="UP000029391">
    <property type="component" value="Unassembled WGS sequence"/>
</dbReference>
<proteinExistence type="predicted"/>
<dbReference type="Pfam" id="PF01551">
    <property type="entry name" value="Peptidase_M23"/>
    <property type="match status" value="1"/>
</dbReference>
<dbReference type="EMBL" id="AWXU01000025">
    <property type="protein sequence ID" value="KFN50095.1"/>
    <property type="molecule type" value="Genomic_DNA"/>
</dbReference>
<evidence type="ECO:0000256" key="1">
    <source>
        <dbReference type="SAM" id="SignalP"/>
    </source>
</evidence>
<feature type="signal peptide" evidence="1">
    <location>
        <begin position="1"/>
        <end position="26"/>
    </location>
</feature>
<dbReference type="InterPro" id="IPR011055">
    <property type="entry name" value="Dup_hybrid_motif"/>
</dbReference>
<keyword evidence="1" id="KW-0732">Signal</keyword>
<comment type="caution">
    <text evidence="3">The sequence shown here is derived from an EMBL/GenBank/DDBJ whole genome shotgun (WGS) entry which is preliminary data.</text>
</comment>
<accession>A0A091C0D7</accession>
<dbReference type="Gene3D" id="2.70.70.10">
    <property type="entry name" value="Glucose Permease (Domain IIA)"/>
    <property type="match status" value="1"/>
</dbReference>
<keyword evidence="4" id="KW-1185">Reference proteome</keyword>
<dbReference type="RefSeq" id="WP_026815895.1">
    <property type="nucleotide sequence ID" value="NZ_AUFF01000001.1"/>
</dbReference>
<dbReference type="AlphaFoldDB" id="A0A091C0D7"/>
<dbReference type="SUPFAM" id="SSF51261">
    <property type="entry name" value="Duplicated hybrid motif"/>
    <property type="match status" value="1"/>
</dbReference>
<evidence type="ECO:0000313" key="4">
    <source>
        <dbReference type="Proteomes" id="UP000029391"/>
    </source>
</evidence>
<dbReference type="InterPro" id="IPR016047">
    <property type="entry name" value="M23ase_b-sheet_dom"/>
</dbReference>
<dbReference type="STRING" id="1121013.GCA_000426365_00354"/>
<evidence type="ECO:0000313" key="3">
    <source>
        <dbReference type="EMBL" id="KFN50095.1"/>
    </source>
</evidence>
<protein>
    <recommendedName>
        <fullName evidence="2">M23ase beta-sheet core domain-containing protein</fullName>
    </recommendedName>
</protein>
<dbReference type="CDD" id="cd12797">
    <property type="entry name" value="M23_peptidase"/>
    <property type="match status" value="1"/>
</dbReference>
<dbReference type="GO" id="GO:0004222">
    <property type="term" value="F:metalloendopeptidase activity"/>
    <property type="evidence" value="ECO:0007669"/>
    <property type="project" value="TreeGrafter"/>
</dbReference>